<evidence type="ECO:0000313" key="3">
    <source>
        <dbReference type="Proteomes" id="UP000269524"/>
    </source>
</evidence>
<reference evidence="2 3" key="1">
    <citation type="submission" date="2017-11" db="EMBL/GenBank/DDBJ databases">
        <title>Complete genome sequence of Salmonella Typhimurium bacteriophage BSP161.</title>
        <authorList>
            <person name="Bai J."/>
            <person name="Ryu S."/>
        </authorList>
    </citation>
    <scope>NUCLEOTIDE SEQUENCE [LARGE SCALE GENOMIC DNA]</scope>
</reference>
<evidence type="ECO:0000313" key="2">
    <source>
        <dbReference type="EMBL" id="ATW58406.1"/>
    </source>
</evidence>
<keyword evidence="3" id="KW-1185">Reference proteome</keyword>
<name>A0A3G1L2I5_9CAUD</name>
<sequence length="54" mass="5950">MWCAGFQQGLTSRKLVGDTESLTEVEQELTPQQKAARTRAANKARKEAELAATE</sequence>
<dbReference type="EMBL" id="MG471392">
    <property type="protein sequence ID" value="ATW58406.1"/>
    <property type="molecule type" value="Genomic_DNA"/>
</dbReference>
<protein>
    <submittedName>
        <fullName evidence="2">Major capsid protein 10B</fullName>
    </submittedName>
</protein>
<feature type="compositionally biased region" description="Basic and acidic residues" evidence="1">
    <location>
        <begin position="44"/>
        <end position="54"/>
    </location>
</feature>
<proteinExistence type="predicted"/>
<accession>A0A3G1L2I5</accession>
<evidence type="ECO:0000256" key="1">
    <source>
        <dbReference type="SAM" id="MobiDB-lite"/>
    </source>
</evidence>
<organism evidence="2 3">
    <name type="scientific">Salmonella phage BSP161</name>
    <dbReference type="NCBI Taxonomy" id="2053015"/>
    <lineage>
        <taxon>Viruses</taxon>
        <taxon>Duplodnaviria</taxon>
        <taxon>Heunggongvirae</taxon>
        <taxon>Uroviricota</taxon>
        <taxon>Caudoviricetes</taxon>
        <taxon>Autographivirales</taxon>
        <taxon>Autotranscriptaviridae</taxon>
        <taxon>Studiervirinae</taxon>
        <taxon>Berlinvirus</taxon>
        <taxon>Berlinvirus BSP161</taxon>
    </lineage>
</organism>
<dbReference type="Proteomes" id="UP000269524">
    <property type="component" value="Segment"/>
</dbReference>
<feature type="region of interest" description="Disordered" evidence="1">
    <location>
        <begin position="24"/>
        <end position="54"/>
    </location>
</feature>
<gene>
    <name evidence="2" type="ORF">BSP161_0014</name>
</gene>